<comment type="cofactor">
    <cofactor evidence="1 13">
        <name>Mg(2+)</name>
        <dbReference type="ChEBI" id="CHEBI:18420"/>
    </cofactor>
</comment>
<keyword evidence="7 13" id="KW-0460">Magnesium</keyword>
<dbReference type="GO" id="GO:0004519">
    <property type="term" value="F:endonuclease activity"/>
    <property type="evidence" value="ECO:0007669"/>
    <property type="project" value="UniProtKB-KW"/>
</dbReference>
<dbReference type="NCBIfam" id="TIGR01865">
    <property type="entry name" value="cas_Csn1"/>
    <property type="match status" value="1"/>
</dbReference>
<feature type="binding site" evidence="13">
    <location>
        <position position="9"/>
    </location>
    <ligand>
        <name>Mg(2+)</name>
        <dbReference type="ChEBI" id="CHEBI:18420"/>
        <label>1</label>
    </ligand>
</feature>
<feature type="binding site" evidence="13">
    <location>
        <position position="519"/>
    </location>
    <ligand>
        <name>Mg(2+)</name>
        <dbReference type="ChEBI" id="CHEBI:18420"/>
        <label>1</label>
    </ligand>
</feature>
<feature type="domain" description="HNH Cas9-type" evidence="14">
    <location>
        <begin position="523"/>
        <end position="690"/>
    </location>
</feature>
<reference evidence="15 16" key="1">
    <citation type="journal article" date="2020" name="mSystems">
        <title>Defining Genomic and Predicted Metabolic Features of the Acetobacterium Genus.</title>
        <authorList>
            <person name="Ross D.E."/>
            <person name="Marshall C.W."/>
            <person name="Gulliver D."/>
            <person name="May H.D."/>
            <person name="Norman R.S."/>
        </authorList>
    </citation>
    <scope>NUCLEOTIDE SEQUENCE [LARGE SCALE GENOMIC DNA]</scope>
    <source>
        <strain evidence="15 16">DSM 4132</strain>
    </source>
</reference>
<keyword evidence="8 13" id="KW-0694">RNA-binding</keyword>
<accession>A0ABR6YZM4</accession>
<comment type="similarity">
    <text evidence="13">Belongs to the CRISPR-associated Cas9 family.</text>
</comment>
<dbReference type="InterPro" id="IPR003615">
    <property type="entry name" value="HNH_nuc"/>
</dbReference>
<dbReference type="Pfam" id="PF18541">
    <property type="entry name" value="RuvC_III"/>
    <property type="match status" value="1"/>
</dbReference>
<organism evidence="15 16">
    <name type="scientific">Acetobacterium malicum</name>
    <dbReference type="NCBI Taxonomy" id="52692"/>
    <lineage>
        <taxon>Bacteria</taxon>
        <taxon>Bacillati</taxon>
        <taxon>Bacillota</taxon>
        <taxon>Clostridia</taxon>
        <taxon>Eubacteriales</taxon>
        <taxon>Eubacteriaceae</taxon>
        <taxon>Acetobacterium</taxon>
    </lineage>
</organism>
<sequence length="1118" mass="130592">MIKYRLGLDIGIGSIGWAIISGDSKAARIENFGVRIFESGELDQLGKDRKSQQRRGFRGTRRLVRRKKHRKDRVKGHLQNIGLVKIEALNQYFETNNQDIYEIRVKALDGKISPEEIGACLIHFANNRGYKDFYAQEGEKKDLDVEEEADYEALNNFDKLYKSTNFRTPAECILTKFKKDGQCYPDFRNNNFKEIHYLINREYLKNEMHQILAEQSKYYRSLSPANIEMLNVIIFKQRDFEDGPGDENEKFRRYSGFLDSIGKCMYYKDWDRGFRSTVISDVYAVTNTLSQYQFLDSATGEYHLNPEAAKELVHYLLKTGNLTMTEVKKILKNYNLILKKSDLSDDAALSKAIKYLKTIKNAIETCGLDWNGFIGEVQFDVENYSKLHQMGELISKYQTPKRRKDELKKLPWMTEPLLKELCSKKISGTSNVSYKYMCEAIEAFMNGETYGNFQANKLKERQENISDDHKGVLLKTLDDPEIKDNPVVFRAINETRKLINAIVRQYGSPECINLEVASELNRSFSERVEIQKYQKENEKSNDKVKKAIADLLQIEVGDVSGAQIDKYKLYYEQDCKCLYSGKPLDDIGLVLMDKTHRYEIDHVVPYSLILDNTLNNKALVLGNENQVKKQRTPLMYMGSQQKEDFIARINEMHNKKHNQISDKKYKYLMVENLYDEKTLSMLRDWKSRNINDTRYITKYLISYLKSNLQFNSNRREPVYGIKGGITSRFRKIWLRDTDWGRDIKDRESYLNHAVDAVVIANLTPAYVEISSDNMKLSQISRRYRNTTNDEYQDYLKRCINKMDEHYHFSPEYTERLLTKTNRVPSFVDQLEKEVIIRFDEENPELFDERVQEYYGDLSDFVIKPHLPIVSQKQERKYRGSMADSNPIKVCEINGVLMKVNRKTIGELKLKDMECLRTADTDLIESLEEVFESFPTVDAYLKARELKQFKTKKGQIVNRVSVIQGAISNYYKKEISEQNYSILGGMKYYCIEVYQNKKDETAIWGIKYTDLVNKDKKLWVKETALPEDYGKHVMYLFKNDYIEVFNKKGEQKFSGFYKSIFNINQNQLYYALATKPLQKRKALSISKKDSLKKYDIDILGNKGGEIKCSAPLSLMPAKK</sequence>
<comment type="domain">
    <text evidence="13">Has 2 endonuclease domains. The discontinuous RuvC-like domain cleaves the target DNA noncomplementary to crRNA while the HNH nuclease domain cleaves the target DNA complementary to crRNA.</text>
</comment>
<evidence type="ECO:0000256" key="1">
    <source>
        <dbReference type="ARBA" id="ARBA00001946"/>
    </source>
</evidence>
<comment type="similarity">
    <text evidence="2">Belongs to the CRISPR-associated protein Cas9 family. Subtype II-A subfamily.</text>
</comment>
<evidence type="ECO:0000256" key="11">
    <source>
        <dbReference type="ARBA" id="ARBA00023211"/>
    </source>
</evidence>
<evidence type="ECO:0000256" key="9">
    <source>
        <dbReference type="ARBA" id="ARBA00023118"/>
    </source>
</evidence>
<dbReference type="Proteomes" id="UP000622405">
    <property type="component" value="Unassembled WGS sequence"/>
</dbReference>
<keyword evidence="11" id="KW-0464">Manganese</keyword>
<evidence type="ECO:0000256" key="7">
    <source>
        <dbReference type="ARBA" id="ARBA00022842"/>
    </source>
</evidence>
<evidence type="ECO:0000256" key="13">
    <source>
        <dbReference type="HAMAP-Rule" id="MF_01480"/>
    </source>
</evidence>
<keyword evidence="5 13" id="KW-0255">Endonuclease</keyword>
<keyword evidence="4 13" id="KW-0479">Metal-binding</keyword>
<feature type="active site" description="Proton acceptor for HNH nuclease domain" evidence="13">
    <location>
        <position position="602"/>
    </location>
</feature>
<comment type="subunit">
    <text evidence="12 13">Monomer. Binds crRNA and tracrRNA.</text>
</comment>
<dbReference type="Pfam" id="PF13395">
    <property type="entry name" value="HNH_4"/>
    <property type="match status" value="1"/>
</dbReference>
<dbReference type="Gene3D" id="3.30.420.10">
    <property type="entry name" value="Ribonuclease H-like superfamily/Ribonuclease H"/>
    <property type="match status" value="3"/>
</dbReference>
<comment type="caution">
    <text evidence="15">The sequence shown here is derived from an EMBL/GenBank/DDBJ whole genome shotgun (WGS) entry which is preliminary data.</text>
</comment>
<evidence type="ECO:0000256" key="5">
    <source>
        <dbReference type="ARBA" id="ARBA00022759"/>
    </source>
</evidence>
<keyword evidence="6 13" id="KW-0378">Hydrolase</keyword>
<gene>
    <name evidence="13 15" type="primary">cas9</name>
    <name evidence="15" type="ORF">GH811_13440</name>
</gene>
<evidence type="ECO:0000256" key="10">
    <source>
        <dbReference type="ARBA" id="ARBA00023125"/>
    </source>
</evidence>
<dbReference type="EC" id="3.1.-.-" evidence="13"/>
<proteinExistence type="inferred from homology"/>
<evidence type="ECO:0000313" key="16">
    <source>
        <dbReference type="Proteomes" id="UP000622405"/>
    </source>
</evidence>
<keyword evidence="9 13" id="KW-0051">Antiviral defense</keyword>
<evidence type="ECO:0000313" key="15">
    <source>
        <dbReference type="EMBL" id="MBC3900619.1"/>
    </source>
</evidence>
<evidence type="ECO:0000256" key="12">
    <source>
        <dbReference type="ARBA" id="ARBA00046380"/>
    </source>
</evidence>
<feature type="binding site" evidence="13">
    <location>
        <position position="9"/>
    </location>
    <ligand>
        <name>Mg(2+)</name>
        <dbReference type="ChEBI" id="CHEBI:18420"/>
        <label>2</label>
    </ligand>
</feature>
<dbReference type="InterPro" id="IPR041383">
    <property type="entry name" value="RuvC_III"/>
</dbReference>
<keyword evidence="16" id="KW-1185">Reference proteome</keyword>
<feature type="binding site" evidence="13">
    <location>
        <position position="752"/>
    </location>
    <ligand>
        <name>Mg(2+)</name>
        <dbReference type="ChEBI" id="CHEBI:18420"/>
        <label>2</label>
    </ligand>
</feature>
<feature type="active site" description="For RuvC-like nuclease domain" evidence="13">
    <location>
        <position position="9"/>
    </location>
</feature>
<comment type="function">
    <text evidence="13">CRISPR (clustered regularly interspaced short palindromic repeat) is an adaptive immune system that provides protection against mobile genetic elements (viruses, transposable elements and conjugative plasmids). CRISPR clusters contain spacers, sequences complementary to antecedent mobile elements, and target invading nucleic acids. CRISPR clusters are transcribed and processed into CRISPR RNA (crRNA). In type II CRISPR systems correct processing of pre-crRNA requires a trans-encoded small RNA (tracrRNA), endogenous ribonuclease 3 (rnc) and this protein. The tracrRNA serves as a guide for ribonuclease 3-aided processing of pre-crRNA. Subsequently Cas9/crRNA/tracrRNA endonucleolytically cleaves linear or circular dsDNA target complementary to the spacer; Cas9 is inactive in the absence of the 2 guide RNAs (gRNA). Cas9 recognizes the protospacer adjacent motif (PAM) in the CRISPR repeat sequences to help distinguish self versus nonself, as targets within the bacterial CRISPR locus do not have PAMs. PAM recognition is also required for catalytic activity.</text>
</comment>
<keyword evidence="10 13" id="KW-0238">DNA-binding</keyword>
<dbReference type="RefSeq" id="WP_186894786.1">
    <property type="nucleotide sequence ID" value="NZ_WJBE01000013.1"/>
</dbReference>
<dbReference type="HAMAP" id="MF_01480">
    <property type="entry name" value="Cas9"/>
    <property type="match status" value="1"/>
</dbReference>
<dbReference type="InterPro" id="IPR036397">
    <property type="entry name" value="RNaseH_sf"/>
</dbReference>
<evidence type="ECO:0000259" key="14">
    <source>
        <dbReference type="PROSITE" id="PS51749"/>
    </source>
</evidence>
<dbReference type="EMBL" id="WJBE01000013">
    <property type="protein sequence ID" value="MBC3900619.1"/>
    <property type="molecule type" value="Genomic_DNA"/>
</dbReference>
<dbReference type="InterPro" id="IPR033114">
    <property type="entry name" value="HNH_CAS9"/>
</dbReference>
<evidence type="ECO:0000256" key="4">
    <source>
        <dbReference type="ARBA" id="ARBA00022723"/>
    </source>
</evidence>
<feature type="binding site" evidence="13">
    <location>
        <position position="515"/>
    </location>
    <ligand>
        <name>Mg(2+)</name>
        <dbReference type="ChEBI" id="CHEBI:18420"/>
        <label>1</label>
    </ligand>
</feature>
<feature type="binding site" evidence="13">
    <location>
        <position position="519"/>
    </location>
    <ligand>
        <name>Mg(2+)</name>
        <dbReference type="ChEBI" id="CHEBI:18420"/>
        <label>2</label>
    </ligand>
</feature>
<dbReference type="PROSITE" id="PS51749">
    <property type="entry name" value="HNH_CAS9"/>
    <property type="match status" value="1"/>
</dbReference>
<name>A0ABR6YZM4_9FIRM</name>
<evidence type="ECO:0000256" key="2">
    <source>
        <dbReference type="ARBA" id="ARBA00005244"/>
    </source>
</evidence>
<evidence type="ECO:0000256" key="3">
    <source>
        <dbReference type="ARBA" id="ARBA00022722"/>
    </source>
</evidence>
<evidence type="ECO:0000256" key="8">
    <source>
        <dbReference type="ARBA" id="ARBA00022884"/>
    </source>
</evidence>
<protein>
    <recommendedName>
        <fullName evidence="13">CRISPR-associated endonuclease Cas9</fullName>
        <ecNumber evidence="13">3.1.-.-</ecNumber>
    </recommendedName>
</protein>
<dbReference type="InterPro" id="IPR028629">
    <property type="entry name" value="Cas9"/>
</dbReference>
<keyword evidence="3 13" id="KW-0540">Nuclease</keyword>
<evidence type="ECO:0000256" key="6">
    <source>
        <dbReference type="ARBA" id="ARBA00022801"/>
    </source>
</evidence>